<evidence type="ECO:0000256" key="2">
    <source>
        <dbReference type="PROSITE-ProRule" id="PRU00708"/>
    </source>
</evidence>
<dbReference type="GO" id="GO:0003723">
    <property type="term" value="F:RNA binding"/>
    <property type="evidence" value="ECO:0007669"/>
    <property type="project" value="InterPro"/>
</dbReference>
<keyword evidence="5" id="KW-1185">Reference proteome</keyword>
<evidence type="ECO:0008006" key="6">
    <source>
        <dbReference type="Google" id="ProtNLM"/>
    </source>
</evidence>
<gene>
    <name evidence="4" type="ORF">M569_02036</name>
</gene>
<dbReference type="GO" id="GO:0009451">
    <property type="term" value="P:RNA modification"/>
    <property type="evidence" value="ECO:0007669"/>
    <property type="project" value="InterPro"/>
</dbReference>
<dbReference type="InterPro" id="IPR046960">
    <property type="entry name" value="PPR_At4g14850-like_plant"/>
</dbReference>
<proteinExistence type="predicted"/>
<dbReference type="OrthoDB" id="185373at2759"/>
<dbReference type="FunFam" id="1.25.40.10:FF:000344">
    <property type="entry name" value="Pentatricopeptide repeat-containing protein"/>
    <property type="match status" value="1"/>
</dbReference>
<keyword evidence="3" id="KW-0472">Membrane</keyword>
<evidence type="ECO:0000313" key="5">
    <source>
        <dbReference type="Proteomes" id="UP000015453"/>
    </source>
</evidence>
<dbReference type="FunFam" id="1.25.40.10:FF:000090">
    <property type="entry name" value="Pentatricopeptide repeat-containing protein, chloroplastic"/>
    <property type="match status" value="1"/>
</dbReference>
<name>S8D5K6_9LAMI</name>
<comment type="caution">
    <text evidence="4">The sequence shown here is derived from an EMBL/GenBank/DDBJ whole genome shotgun (WGS) entry which is preliminary data.</text>
</comment>
<evidence type="ECO:0000256" key="1">
    <source>
        <dbReference type="ARBA" id="ARBA00022737"/>
    </source>
</evidence>
<evidence type="ECO:0000256" key="3">
    <source>
        <dbReference type="SAM" id="Phobius"/>
    </source>
</evidence>
<dbReference type="Proteomes" id="UP000015453">
    <property type="component" value="Unassembled WGS sequence"/>
</dbReference>
<dbReference type="Pfam" id="PF13041">
    <property type="entry name" value="PPR_2"/>
    <property type="match status" value="3"/>
</dbReference>
<dbReference type="EMBL" id="AUSU01000720">
    <property type="protein sequence ID" value="EPS72721.1"/>
    <property type="molecule type" value="Genomic_DNA"/>
</dbReference>
<dbReference type="AlphaFoldDB" id="S8D5K6"/>
<dbReference type="Pfam" id="PF01535">
    <property type="entry name" value="PPR"/>
    <property type="match status" value="2"/>
</dbReference>
<feature type="transmembrane region" description="Helical" evidence="3">
    <location>
        <begin position="21"/>
        <end position="40"/>
    </location>
</feature>
<keyword evidence="1" id="KW-0677">Repeat</keyword>
<feature type="repeat" description="PPR" evidence="2">
    <location>
        <begin position="334"/>
        <end position="368"/>
    </location>
</feature>
<dbReference type="Gene3D" id="1.25.40.10">
    <property type="entry name" value="Tetratricopeptide repeat domain"/>
    <property type="match status" value="4"/>
</dbReference>
<dbReference type="InterPro" id="IPR011990">
    <property type="entry name" value="TPR-like_helical_dom_sf"/>
</dbReference>
<dbReference type="PANTHER" id="PTHR47926">
    <property type="entry name" value="PENTATRICOPEPTIDE REPEAT-CONTAINING PROTEIN"/>
    <property type="match status" value="1"/>
</dbReference>
<protein>
    <recommendedName>
        <fullName evidence="6">Pentatricopeptide repeat-containing protein</fullName>
    </recommendedName>
</protein>
<dbReference type="InterPro" id="IPR046848">
    <property type="entry name" value="E_motif"/>
</dbReference>
<dbReference type="InterPro" id="IPR002885">
    <property type="entry name" value="PPR_rpt"/>
</dbReference>
<keyword evidence="3" id="KW-1133">Transmembrane helix</keyword>
<dbReference type="Pfam" id="PF20431">
    <property type="entry name" value="E_motif"/>
    <property type="match status" value="1"/>
</dbReference>
<dbReference type="SUPFAM" id="SSF48452">
    <property type="entry name" value="TPR-like"/>
    <property type="match status" value="1"/>
</dbReference>
<accession>S8D5K6</accession>
<feature type="repeat" description="PPR" evidence="2">
    <location>
        <begin position="470"/>
        <end position="504"/>
    </location>
</feature>
<keyword evidence="3" id="KW-0812">Transmembrane</keyword>
<organism evidence="4 5">
    <name type="scientific">Genlisea aurea</name>
    <dbReference type="NCBI Taxonomy" id="192259"/>
    <lineage>
        <taxon>Eukaryota</taxon>
        <taxon>Viridiplantae</taxon>
        <taxon>Streptophyta</taxon>
        <taxon>Embryophyta</taxon>
        <taxon>Tracheophyta</taxon>
        <taxon>Spermatophyta</taxon>
        <taxon>Magnoliopsida</taxon>
        <taxon>eudicotyledons</taxon>
        <taxon>Gunneridae</taxon>
        <taxon>Pentapetalae</taxon>
        <taxon>asterids</taxon>
        <taxon>lamiids</taxon>
        <taxon>Lamiales</taxon>
        <taxon>Lentibulariaceae</taxon>
        <taxon>Genlisea</taxon>
    </lineage>
</organism>
<evidence type="ECO:0000313" key="4">
    <source>
        <dbReference type="EMBL" id="EPS72721.1"/>
    </source>
</evidence>
<sequence length="625" mass="70682">MKEIWHVRISELELRFILQAFNELYSIVVGIFMLLSVTSLQQQFRFPSWLVAFCSTFFRPLDSSAHSSNESFYASVVNQCTHRSHLSQIHGQIYSNGMQNNGFIITKLINRCSDIGEIEHARKLFDVFPDKYIFLWNGIIRGYSKHHMLNEVVGMYSRMQLDLVNPDSFSLLHVLKACGNLMAVEYGRAVHGQVFRFGFEEDVFVQNELVLYYSKCRENQRAYVIFSGLRNKDIISWTCLISGYAQNLQPLKALKVFKDMTESYLKPDWVALVSVLKACSDLEEWNHGKNVHALASKSGFESEHDLGIALTSFYAKCGMMMDAKYLFDRMEANDVIIWNALISGFAKNGQFDEVQKLFAEMVIRSIEPDAITLQSTILAFSQHGSLDEARYIGCYTDASKFRDDTFVRSALIDMYAKCGSVELAREIFDSTPCKDVVVWSAMIMGYALHGHGGEAIDLFTDMKDAGIFPNDVTFLGLITACSHSSLVEEGWEIFLSMKDYGVDPRQKHYAGIVDMLSRAGRLERAFKLITSMPLEPGISVWGALLSGCEIHRRAKLGVYAAEKLFALGPLTVGHYVQLSNFYASAGMWDRVANIRMLMKTKRLNKESGISTIETNGKLQASRNAI</sequence>
<dbReference type="PANTHER" id="PTHR47926:SF396">
    <property type="entry name" value="PENTATRICOPEPTIDE REPEAT-CONTAINING PROTEIN"/>
    <property type="match status" value="1"/>
</dbReference>
<feature type="repeat" description="PPR" evidence="2">
    <location>
        <begin position="435"/>
        <end position="469"/>
    </location>
</feature>
<feature type="repeat" description="PPR" evidence="2">
    <location>
        <begin position="233"/>
        <end position="267"/>
    </location>
</feature>
<reference evidence="4 5" key="1">
    <citation type="journal article" date="2013" name="BMC Genomics">
        <title>The miniature genome of a carnivorous plant Genlisea aurea contains a low number of genes and short non-coding sequences.</title>
        <authorList>
            <person name="Leushkin E.V."/>
            <person name="Sutormin R.A."/>
            <person name="Nabieva E.R."/>
            <person name="Penin A.A."/>
            <person name="Kondrashov A.S."/>
            <person name="Logacheva M.D."/>
        </authorList>
    </citation>
    <scope>NUCLEOTIDE SEQUENCE [LARGE SCALE GENOMIC DNA]</scope>
</reference>
<dbReference type="NCBIfam" id="TIGR00756">
    <property type="entry name" value="PPR"/>
    <property type="match status" value="4"/>
</dbReference>
<dbReference type="PROSITE" id="PS51375">
    <property type="entry name" value="PPR"/>
    <property type="match status" value="4"/>
</dbReference>